<organism evidence="3 4">
    <name type="scientific">Candidatus Mucispirillum faecigallinarum</name>
    <dbReference type="NCBI Taxonomy" id="2838699"/>
    <lineage>
        <taxon>Bacteria</taxon>
        <taxon>Pseudomonadati</taxon>
        <taxon>Deferribacterota</taxon>
        <taxon>Deferribacteres</taxon>
        <taxon>Deferribacterales</taxon>
        <taxon>Mucispirillaceae</taxon>
        <taxon>Mucispirillum</taxon>
    </lineage>
</organism>
<protein>
    <submittedName>
        <fullName evidence="3">Flagellar assembly protein T N-terminal domain-containing protein</fullName>
    </submittedName>
</protein>
<dbReference type="Pfam" id="PF16548">
    <property type="entry name" value="FlgT_N"/>
    <property type="match status" value="1"/>
</dbReference>
<evidence type="ECO:0000313" key="3">
    <source>
        <dbReference type="EMBL" id="HIZ89622.1"/>
    </source>
</evidence>
<comment type="caution">
    <text evidence="3">The sequence shown here is derived from an EMBL/GenBank/DDBJ whole genome shotgun (WGS) entry which is preliminary data.</text>
</comment>
<keyword evidence="1" id="KW-0732">Signal</keyword>
<dbReference type="InterPro" id="IPR032370">
    <property type="entry name" value="FlgT_N"/>
</dbReference>
<evidence type="ECO:0000313" key="4">
    <source>
        <dbReference type="Proteomes" id="UP000824176"/>
    </source>
</evidence>
<feature type="signal peptide" evidence="1">
    <location>
        <begin position="1"/>
        <end position="18"/>
    </location>
</feature>
<reference evidence="3" key="1">
    <citation type="journal article" date="2021" name="PeerJ">
        <title>Extensive microbial diversity within the chicken gut microbiome revealed by metagenomics and culture.</title>
        <authorList>
            <person name="Gilroy R."/>
            <person name="Ravi A."/>
            <person name="Getino M."/>
            <person name="Pursley I."/>
            <person name="Horton D.L."/>
            <person name="Alikhan N.F."/>
            <person name="Baker D."/>
            <person name="Gharbi K."/>
            <person name="Hall N."/>
            <person name="Watson M."/>
            <person name="Adriaenssens E.M."/>
            <person name="Foster-Nyarko E."/>
            <person name="Jarju S."/>
            <person name="Secka A."/>
            <person name="Antonio M."/>
            <person name="Oren A."/>
            <person name="Chaudhuri R.R."/>
            <person name="La Ragione R."/>
            <person name="Hildebrand F."/>
            <person name="Pallen M.J."/>
        </authorList>
    </citation>
    <scope>NUCLEOTIDE SEQUENCE</scope>
    <source>
        <strain evidence="3">ChiW4-1371</strain>
    </source>
</reference>
<feature type="chain" id="PRO_5039528203" evidence="1">
    <location>
        <begin position="19"/>
        <end position="360"/>
    </location>
</feature>
<reference evidence="3" key="2">
    <citation type="submission" date="2021-04" db="EMBL/GenBank/DDBJ databases">
        <authorList>
            <person name="Gilroy R."/>
        </authorList>
    </citation>
    <scope>NUCLEOTIDE SEQUENCE</scope>
    <source>
        <strain evidence="3">ChiW4-1371</strain>
    </source>
</reference>
<dbReference type="EMBL" id="DXAQ01000104">
    <property type="protein sequence ID" value="HIZ89622.1"/>
    <property type="molecule type" value="Genomic_DNA"/>
</dbReference>
<evidence type="ECO:0000259" key="2">
    <source>
        <dbReference type="Pfam" id="PF16548"/>
    </source>
</evidence>
<keyword evidence="3" id="KW-0969">Cilium</keyword>
<keyword evidence="3" id="KW-0282">Flagellum</keyword>
<accession>A0A9D2GTC0</accession>
<proteinExistence type="predicted"/>
<feature type="domain" description="Flagellar assembly protein T N-terminal" evidence="2">
    <location>
        <begin position="21"/>
        <end position="106"/>
    </location>
</feature>
<dbReference type="InterPro" id="IPR038180">
    <property type="entry name" value="FlgT_N_sf"/>
</dbReference>
<sequence>MRVLFLLCFIMFAGTVFAVEIEAEGEAVIVNDDTASAKTIALSRAKWAAIESVSPAKIKIDTIINNSELADEAVKTELSATIKSFTIINEKVNDNKYIVKIKANIIPEKAESLIDGLSSDTSICVMIAGELPGDNTLYFDQALSAAIIEQLNEKGFTIKMVDYSKIKNTDYNKVFANPAYSNIKNIVKNADCRNILLGKLSITDMGNNVGYGRVSFKLISGDLNYKLISAKNNNIKILKSGFFSGRSQGATLNAAALNIYKSMANNTAVKLVSQVSETVLGNNYKSIRIVLSGGYSAIDDINMLKDDLKNIPFVLQVKEQDDKSVIVDYPDKSYYLGVFLERDNKYKVIKLSDNELIIRK</sequence>
<gene>
    <name evidence="3" type="ORF">H9804_06730</name>
</gene>
<dbReference type="Gene3D" id="3.30.1660.40">
    <property type="entry name" value="FlgT, N-terminal domain"/>
    <property type="match status" value="1"/>
</dbReference>
<evidence type="ECO:0000256" key="1">
    <source>
        <dbReference type="SAM" id="SignalP"/>
    </source>
</evidence>
<name>A0A9D2GTC0_9BACT</name>
<dbReference type="AlphaFoldDB" id="A0A9D2GTC0"/>
<dbReference type="Proteomes" id="UP000824176">
    <property type="component" value="Unassembled WGS sequence"/>
</dbReference>
<keyword evidence="3" id="KW-0966">Cell projection</keyword>